<dbReference type="Proteomes" id="UP000334019">
    <property type="component" value="Chromosome"/>
</dbReference>
<protein>
    <submittedName>
        <fullName evidence="1">HAD hydrolase-like protein</fullName>
    </submittedName>
</protein>
<dbReference type="GO" id="GO:0005829">
    <property type="term" value="C:cytosol"/>
    <property type="evidence" value="ECO:0007669"/>
    <property type="project" value="TreeGrafter"/>
</dbReference>
<proteinExistence type="predicted"/>
<dbReference type="GO" id="GO:0004713">
    <property type="term" value="F:protein tyrosine kinase activity"/>
    <property type="evidence" value="ECO:0007669"/>
    <property type="project" value="TreeGrafter"/>
</dbReference>
<evidence type="ECO:0000313" key="1">
    <source>
        <dbReference type="EMBL" id="QGG97158.1"/>
    </source>
</evidence>
<dbReference type="InterPro" id="IPR036412">
    <property type="entry name" value="HAD-like_sf"/>
</dbReference>
<dbReference type="Gene3D" id="3.40.50.1000">
    <property type="entry name" value="HAD superfamily/HAD-like"/>
    <property type="match status" value="1"/>
</dbReference>
<name>A0A5Q2RK29_9ACTN</name>
<dbReference type="KEGG" id="atq:GH723_16095"/>
<dbReference type="PANTHER" id="PTHR43434">
    <property type="entry name" value="PHOSPHOGLYCOLATE PHOSPHATASE"/>
    <property type="match status" value="1"/>
</dbReference>
<organism evidence="1 2">
    <name type="scientific">Actinomarinicola tropica</name>
    <dbReference type="NCBI Taxonomy" id="2789776"/>
    <lineage>
        <taxon>Bacteria</taxon>
        <taxon>Bacillati</taxon>
        <taxon>Actinomycetota</taxon>
        <taxon>Acidimicrobiia</taxon>
        <taxon>Acidimicrobiales</taxon>
        <taxon>Iamiaceae</taxon>
        <taxon>Actinomarinicola</taxon>
    </lineage>
</organism>
<dbReference type="GO" id="GO:0016787">
    <property type="term" value="F:hydrolase activity"/>
    <property type="evidence" value="ECO:0007669"/>
    <property type="project" value="UniProtKB-KW"/>
</dbReference>
<dbReference type="InterPro" id="IPR023198">
    <property type="entry name" value="PGP-like_dom2"/>
</dbReference>
<dbReference type="InterPro" id="IPR041492">
    <property type="entry name" value="HAD_2"/>
</dbReference>
<dbReference type="AlphaFoldDB" id="A0A5Q2RK29"/>
<dbReference type="InterPro" id="IPR050155">
    <property type="entry name" value="HAD-like_hydrolase_sf"/>
</dbReference>
<dbReference type="InterPro" id="IPR023214">
    <property type="entry name" value="HAD_sf"/>
</dbReference>
<evidence type="ECO:0000313" key="2">
    <source>
        <dbReference type="Proteomes" id="UP000334019"/>
    </source>
</evidence>
<dbReference type="Gene3D" id="1.10.150.240">
    <property type="entry name" value="Putative phosphatase, domain 2"/>
    <property type="match status" value="1"/>
</dbReference>
<keyword evidence="2" id="KW-1185">Reference proteome</keyword>
<dbReference type="SUPFAM" id="SSF56784">
    <property type="entry name" value="HAD-like"/>
    <property type="match status" value="1"/>
</dbReference>
<accession>A0A5Q2RK29</accession>
<gene>
    <name evidence="1" type="ORF">GH723_16095</name>
</gene>
<sequence length="229" mass="24431">MIVGARRALLFDLDGCIVDSTEPIRVCLDAAFAEHDLPALTPERLREHVGPPLQVSLAGVLARHGRPPELVDDLVLAYRSRYAAMSVERAVAYPGVAELVRRLVADGERVGVVTSKPQRFAVPILEALGLLHELAVVVGPDLTEAEPKTETLRRALDHLDDHGALDRAGTVMVGDRHHDIDAARPHGLVGIGVLWGFGTRDELDAAGASAVAADAEELAALLRAVEPLA</sequence>
<keyword evidence="1" id="KW-0378">Hydrolase</keyword>
<dbReference type="PANTHER" id="PTHR43434:SF20">
    <property type="entry name" value="5'-NUCLEOTIDASE"/>
    <property type="match status" value="1"/>
</dbReference>
<dbReference type="Pfam" id="PF13419">
    <property type="entry name" value="HAD_2"/>
    <property type="match status" value="1"/>
</dbReference>
<reference evidence="1 2" key="1">
    <citation type="submission" date="2019-11" db="EMBL/GenBank/DDBJ databases">
        <authorList>
            <person name="He Y."/>
        </authorList>
    </citation>
    <scope>NUCLEOTIDE SEQUENCE [LARGE SCALE GENOMIC DNA]</scope>
    <source>
        <strain evidence="1 2">SCSIO 58843</strain>
    </source>
</reference>
<dbReference type="EMBL" id="CP045851">
    <property type="protein sequence ID" value="QGG97158.1"/>
    <property type="molecule type" value="Genomic_DNA"/>
</dbReference>